<dbReference type="CDD" id="cd00112">
    <property type="entry name" value="LDLa"/>
    <property type="match status" value="3"/>
</dbReference>
<dbReference type="InterPro" id="IPR002172">
    <property type="entry name" value="LDrepeatLR_classA_rpt"/>
</dbReference>
<evidence type="ECO:0000256" key="4">
    <source>
        <dbReference type="PROSITE-ProRule" id="PRU10141"/>
    </source>
</evidence>
<dbReference type="GO" id="GO:0005524">
    <property type="term" value="F:ATP binding"/>
    <property type="evidence" value="ECO:0007669"/>
    <property type="project" value="UniProtKB-UniRule"/>
</dbReference>
<feature type="compositionally biased region" description="Gly residues" evidence="5">
    <location>
        <begin position="87"/>
        <end position="98"/>
    </location>
</feature>
<dbReference type="Proteomes" id="UP000265515">
    <property type="component" value="Unassembled WGS sequence"/>
</dbReference>
<sequence length="1025" mass="106911">MVYYESQSTDMDILRPVTLRFAPLLRIDLSGRLADQLPVRIEFVGTAMRVEAPSSSPSPSSSHERLRTSPGAGTVLVPRRWRRGKDGGGGGGAMGSEGGDSNAGDEGGGIAPSFSPAVFPSSRRRKRKKKISVLLLLAGSPPSWRAWLGLRALLLVSFFQLALELRAEVFGMPPTIIPSSSSSFSPPLPSPPAMFLPSSSPPVDAGGAQPQPQGSGGNCPSAYYSCHNGNCIYFRLRCNGNDECGDNSDELQCAGCYEGAFYCVEELFCIVPSRRCDGKNDCRDGSDERGCPSCQGGGFLCTNRMCVRSTLRCDGKDDCGDGSDEYGCPLKVNNQSLPGKNGDVDATRPEGITQRPYASGGTGGAGEEVGGTVGRGPVMEEANAGTKGGGGGGRVSRALVAGVTLGCILFLAGIVGFLTFCYVQQRRRTRRSFATSSEAVAAASSCPPIISSSAPIANPTAAVVASRGGPASALSSPISTSSPPLSASARRTPRAHRQHSRSPSPINPNELWKSPNASMSASPTSRPAAIHPRAVGGREVGPSGNHSHHHHDRQRQHWNRSGTVYKEKHRYSGVFAAARGGGGASVVGSPGEIPHSPEPQMSDGSLSEEVACLLFTLDQLKLATGFFDSTNLLGKGRFGNTYKGVLPDGSQIAVKRLTFRDGLRNGRAFIKQVETLGMGNDSCLVKLWGCCVEESERMLVYEYVPNGNLGDYLGRDCGAAKSNCKEWGSGGGGGGGNAGDGSTGGDGNGGENAGDWCIGDGNGGENAGDCGIGGGRIGANSNDGGSMGRGDGNGGSGGGGGGGNGGENNGGVSSWIRERKEKKRTSSGGLGGTVTWSSRLEVALSVAKAVKCLHQLQAAGPYGIVHGALKAGNVLMDENNNFKLVDYGFPLLAQEGCELGVLFRSLHDTEYLAPDYASTGRVDRGTDVYGLGILILEILSGRRACERTASRPDGQGNIITWARDVLQSDNFTRILDGRIASSSFNYDSVGRVAEIAVMCCEPYAANRPSLQSVIAELSSALERCC</sequence>
<dbReference type="PROSITE" id="PS50068">
    <property type="entry name" value="LDLRA_2"/>
    <property type="match status" value="3"/>
</dbReference>
<evidence type="ECO:0000256" key="3">
    <source>
        <dbReference type="ARBA" id="ARBA00023157"/>
    </source>
</evidence>
<dbReference type="InterPro" id="IPR023415">
    <property type="entry name" value="LDLR_class-A_CS"/>
</dbReference>
<dbReference type="PANTHER" id="PTHR47989">
    <property type="entry name" value="OS01G0750732 PROTEIN"/>
    <property type="match status" value="1"/>
</dbReference>
<feature type="domain" description="Protein kinase" evidence="7">
    <location>
        <begin position="627"/>
        <end position="1021"/>
    </location>
</feature>
<comment type="caution">
    <text evidence="8">The sequence shown here is derived from an EMBL/GenBank/DDBJ whole genome shotgun (WGS) entry which is preliminary data.</text>
</comment>
<dbReference type="PRINTS" id="PR00261">
    <property type="entry name" value="LDLRECEPTOR"/>
</dbReference>
<evidence type="ECO:0000313" key="8">
    <source>
        <dbReference type="EMBL" id="GBG66840.1"/>
    </source>
</evidence>
<dbReference type="EMBL" id="BFEA01000079">
    <property type="protein sequence ID" value="GBG66840.1"/>
    <property type="molecule type" value="Genomic_DNA"/>
</dbReference>
<dbReference type="Pfam" id="PF07714">
    <property type="entry name" value="PK_Tyr_Ser-Thr"/>
    <property type="match status" value="1"/>
</dbReference>
<dbReference type="InterPro" id="IPR001245">
    <property type="entry name" value="Ser-Thr/Tyr_kinase_cat_dom"/>
</dbReference>
<feature type="transmembrane region" description="Helical" evidence="6">
    <location>
        <begin position="399"/>
        <end position="423"/>
    </location>
</feature>
<dbReference type="GO" id="GO:0004672">
    <property type="term" value="F:protein kinase activity"/>
    <property type="evidence" value="ECO:0007669"/>
    <property type="project" value="InterPro"/>
</dbReference>
<dbReference type="SMART" id="SM00192">
    <property type="entry name" value="LDLa"/>
    <property type="match status" value="3"/>
</dbReference>
<feature type="compositionally biased region" description="Gly residues" evidence="5">
    <location>
        <begin position="360"/>
        <end position="374"/>
    </location>
</feature>
<keyword evidence="3" id="KW-1015">Disulfide bond</keyword>
<feature type="region of interest" description="Disordered" evidence="5">
    <location>
        <begin position="181"/>
        <end position="214"/>
    </location>
</feature>
<dbReference type="Gene3D" id="4.10.400.10">
    <property type="entry name" value="Low-density Lipoprotein Receptor"/>
    <property type="match status" value="3"/>
</dbReference>
<keyword evidence="6" id="KW-0812">Transmembrane</keyword>
<dbReference type="PROSITE" id="PS50011">
    <property type="entry name" value="PROTEIN_KINASE_DOM"/>
    <property type="match status" value="1"/>
</dbReference>
<dbReference type="PANTHER" id="PTHR47989:SF47">
    <property type="entry name" value="SERINE_THREONINE-PROTEIN KINASE PBL28-RELATED"/>
    <property type="match status" value="1"/>
</dbReference>
<dbReference type="InterPro" id="IPR000719">
    <property type="entry name" value="Prot_kinase_dom"/>
</dbReference>
<feature type="compositionally biased region" description="Gly residues" evidence="5">
    <location>
        <begin position="785"/>
        <end position="809"/>
    </location>
</feature>
<feature type="compositionally biased region" description="Basic residues" evidence="5">
    <location>
        <begin position="491"/>
        <end position="500"/>
    </location>
</feature>
<dbReference type="PROSITE" id="PS01209">
    <property type="entry name" value="LDLRA_1"/>
    <property type="match status" value="1"/>
</dbReference>
<feature type="compositionally biased region" description="Low complexity" evidence="5">
    <location>
        <begin position="111"/>
        <end position="121"/>
    </location>
</feature>
<dbReference type="InterPro" id="IPR017441">
    <property type="entry name" value="Protein_kinase_ATP_BS"/>
</dbReference>
<feature type="region of interest" description="Disordered" evidence="5">
    <location>
        <begin position="467"/>
        <end position="559"/>
    </location>
</feature>
<keyword evidence="9" id="KW-1185">Reference proteome</keyword>
<gene>
    <name evidence="8" type="ORF">CBR_g70718</name>
</gene>
<dbReference type="Gramene" id="GBG66840">
    <property type="protein sequence ID" value="GBG66840"/>
    <property type="gene ID" value="CBR_g70718"/>
</dbReference>
<feature type="binding site" evidence="4">
    <location>
        <position position="655"/>
    </location>
    <ligand>
        <name>ATP</name>
        <dbReference type="ChEBI" id="CHEBI:30616"/>
    </ligand>
</feature>
<keyword evidence="1 4" id="KW-0547">Nucleotide-binding</keyword>
<feature type="compositionally biased region" description="Low complexity" evidence="5">
    <location>
        <begin position="470"/>
        <end position="490"/>
    </location>
</feature>
<feature type="compositionally biased region" description="Basic residues" evidence="5">
    <location>
        <begin position="546"/>
        <end position="558"/>
    </location>
</feature>
<reference evidence="8 9" key="1">
    <citation type="journal article" date="2018" name="Cell">
        <title>The Chara Genome: Secondary Complexity and Implications for Plant Terrestrialization.</title>
        <authorList>
            <person name="Nishiyama T."/>
            <person name="Sakayama H."/>
            <person name="Vries J.D."/>
            <person name="Buschmann H."/>
            <person name="Saint-Marcoux D."/>
            <person name="Ullrich K.K."/>
            <person name="Haas F.B."/>
            <person name="Vanderstraeten L."/>
            <person name="Becker D."/>
            <person name="Lang D."/>
            <person name="Vosolsobe S."/>
            <person name="Rombauts S."/>
            <person name="Wilhelmsson P.K.I."/>
            <person name="Janitza P."/>
            <person name="Kern R."/>
            <person name="Heyl A."/>
            <person name="Rumpler F."/>
            <person name="Villalobos L.I.A.C."/>
            <person name="Clay J.M."/>
            <person name="Skokan R."/>
            <person name="Toyoda A."/>
            <person name="Suzuki Y."/>
            <person name="Kagoshima H."/>
            <person name="Schijlen E."/>
            <person name="Tajeshwar N."/>
            <person name="Catarino B."/>
            <person name="Hetherington A.J."/>
            <person name="Saltykova A."/>
            <person name="Bonnot C."/>
            <person name="Breuninger H."/>
            <person name="Symeonidi A."/>
            <person name="Radhakrishnan G.V."/>
            <person name="Van Nieuwerburgh F."/>
            <person name="Deforce D."/>
            <person name="Chang C."/>
            <person name="Karol K.G."/>
            <person name="Hedrich R."/>
            <person name="Ulvskov P."/>
            <person name="Glockner G."/>
            <person name="Delwiche C.F."/>
            <person name="Petrasek J."/>
            <person name="Van de Peer Y."/>
            <person name="Friml J."/>
            <person name="Beilby M."/>
            <person name="Dolan L."/>
            <person name="Kohara Y."/>
            <person name="Sugano S."/>
            <person name="Fujiyama A."/>
            <person name="Delaux P.-M."/>
            <person name="Quint M."/>
            <person name="TheiBen G."/>
            <person name="Hagemann M."/>
            <person name="Harholt J."/>
            <person name="Dunand C."/>
            <person name="Zachgo S."/>
            <person name="Langdale J."/>
            <person name="Maumus F."/>
            <person name="Straeten D.V.D."/>
            <person name="Gould S.B."/>
            <person name="Rensing S.A."/>
        </authorList>
    </citation>
    <scope>NUCLEOTIDE SEQUENCE [LARGE SCALE GENOMIC DNA]</scope>
    <source>
        <strain evidence="8 9">S276</strain>
    </source>
</reference>
<evidence type="ECO:0000256" key="6">
    <source>
        <dbReference type="SAM" id="Phobius"/>
    </source>
</evidence>
<dbReference type="AlphaFoldDB" id="A0A388K9X0"/>
<organism evidence="8 9">
    <name type="scientific">Chara braunii</name>
    <name type="common">Braun's stonewort</name>
    <dbReference type="NCBI Taxonomy" id="69332"/>
    <lineage>
        <taxon>Eukaryota</taxon>
        <taxon>Viridiplantae</taxon>
        <taxon>Streptophyta</taxon>
        <taxon>Charophyceae</taxon>
        <taxon>Charales</taxon>
        <taxon>Characeae</taxon>
        <taxon>Chara</taxon>
    </lineage>
</organism>
<dbReference type="SUPFAM" id="SSF57424">
    <property type="entry name" value="LDL receptor-like module"/>
    <property type="match status" value="3"/>
</dbReference>
<dbReference type="Pfam" id="PF00057">
    <property type="entry name" value="Ldl_recept_a"/>
    <property type="match status" value="3"/>
</dbReference>
<evidence type="ECO:0000256" key="5">
    <source>
        <dbReference type="SAM" id="MobiDB-lite"/>
    </source>
</evidence>
<dbReference type="InterPro" id="IPR011009">
    <property type="entry name" value="Kinase-like_dom_sf"/>
</dbReference>
<dbReference type="STRING" id="69332.A0A388K9X0"/>
<feature type="region of interest" description="Disordered" evidence="5">
    <location>
        <begin position="339"/>
        <end position="393"/>
    </location>
</feature>
<dbReference type="OrthoDB" id="10017719at2759"/>
<keyword evidence="6" id="KW-0472">Membrane</keyword>
<evidence type="ECO:0000259" key="7">
    <source>
        <dbReference type="PROSITE" id="PS50011"/>
    </source>
</evidence>
<feature type="compositionally biased region" description="Low complexity" evidence="5">
    <location>
        <begin position="195"/>
        <end position="213"/>
    </location>
</feature>
<feature type="region of interest" description="Disordered" evidence="5">
    <location>
        <begin position="76"/>
        <end position="122"/>
    </location>
</feature>
<keyword evidence="2 4" id="KW-0067">ATP-binding</keyword>
<name>A0A388K9X0_CHABU</name>
<protein>
    <recommendedName>
        <fullName evidence="7">Protein kinase domain-containing protein</fullName>
    </recommendedName>
</protein>
<feature type="region of interest" description="Disordered" evidence="5">
    <location>
        <begin position="51"/>
        <end position="70"/>
    </location>
</feature>
<dbReference type="Gene3D" id="1.10.510.10">
    <property type="entry name" value="Transferase(Phosphotransferase) domain 1"/>
    <property type="match status" value="1"/>
</dbReference>
<feature type="compositionally biased region" description="Polar residues" evidence="5">
    <location>
        <begin position="515"/>
        <end position="525"/>
    </location>
</feature>
<proteinExistence type="predicted"/>
<accession>A0A388K9X0</accession>
<keyword evidence="6" id="KW-1133">Transmembrane helix</keyword>
<dbReference type="SUPFAM" id="SSF56112">
    <property type="entry name" value="Protein kinase-like (PK-like)"/>
    <property type="match status" value="1"/>
</dbReference>
<evidence type="ECO:0000313" key="9">
    <source>
        <dbReference type="Proteomes" id="UP000265515"/>
    </source>
</evidence>
<feature type="region of interest" description="Disordered" evidence="5">
    <location>
        <begin position="781"/>
        <end position="813"/>
    </location>
</feature>
<dbReference type="Gene3D" id="3.30.200.20">
    <property type="entry name" value="Phosphorylase Kinase, domain 1"/>
    <property type="match status" value="1"/>
</dbReference>
<evidence type="ECO:0000256" key="2">
    <source>
        <dbReference type="ARBA" id="ARBA00022840"/>
    </source>
</evidence>
<dbReference type="PROSITE" id="PS00107">
    <property type="entry name" value="PROTEIN_KINASE_ATP"/>
    <property type="match status" value="1"/>
</dbReference>
<evidence type="ECO:0000256" key="1">
    <source>
        <dbReference type="ARBA" id="ARBA00022741"/>
    </source>
</evidence>
<dbReference type="InterPro" id="IPR036055">
    <property type="entry name" value="LDL_receptor-like_sf"/>
</dbReference>